<organism evidence="5 6">
    <name type="scientific">Mycoplasmopsis synoviae</name>
    <name type="common">Mycoplasma synoviae</name>
    <dbReference type="NCBI Taxonomy" id="2109"/>
    <lineage>
        <taxon>Bacteria</taxon>
        <taxon>Bacillati</taxon>
        <taxon>Mycoplasmatota</taxon>
        <taxon>Mycoplasmoidales</taxon>
        <taxon>Metamycoplasmataceae</taxon>
        <taxon>Mycoplasmopsis</taxon>
    </lineage>
</organism>
<keyword evidence="3" id="KW-0812">Transmembrane</keyword>
<evidence type="ECO:0000256" key="3">
    <source>
        <dbReference type="SAM" id="Phobius"/>
    </source>
</evidence>
<comment type="similarity">
    <text evidence="1">Belongs to the N(4)/N(6)-methyltransferase family.</text>
</comment>
<dbReference type="InterPro" id="IPR022749">
    <property type="entry name" value="D12N6_MeTrfase_N"/>
</dbReference>
<dbReference type="Pfam" id="PF12161">
    <property type="entry name" value="HsdM_N"/>
    <property type="match status" value="1"/>
</dbReference>
<evidence type="ECO:0000256" key="2">
    <source>
        <dbReference type="ARBA" id="ARBA00022747"/>
    </source>
</evidence>
<dbReference type="Gene3D" id="1.20.1260.30">
    <property type="match status" value="1"/>
</dbReference>
<dbReference type="GO" id="GO:0009307">
    <property type="term" value="P:DNA restriction-modification system"/>
    <property type="evidence" value="ECO:0007669"/>
    <property type="project" value="UniProtKB-KW"/>
</dbReference>
<feature type="transmembrane region" description="Helical" evidence="3">
    <location>
        <begin position="12"/>
        <end position="31"/>
    </location>
</feature>
<evidence type="ECO:0000256" key="1">
    <source>
        <dbReference type="ARBA" id="ARBA00006594"/>
    </source>
</evidence>
<dbReference type="AlphaFoldDB" id="A0A3B0PJL4"/>
<evidence type="ECO:0000313" key="6">
    <source>
        <dbReference type="Proteomes" id="UP000259328"/>
    </source>
</evidence>
<accession>A0A3B0PJL4</accession>
<sequence length="85" mass="10140">MRGNIDASRYKDYILGFIFYKFLSVKLVSFINDQLKVSIEKLEKYGEENKDKKDDEIDGNYANTIEQCKDELGYFIKYKNLFSTW</sequence>
<dbReference type="Proteomes" id="UP000259328">
    <property type="component" value="Chromosome"/>
</dbReference>
<gene>
    <name evidence="5" type="ORF">NCTC10124_01451</name>
</gene>
<evidence type="ECO:0000259" key="4">
    <source>
        <dbReference type="Pfam" id="PF12161"/>
    </source>
</evidence>
<keyword evidence="3" id="KW-0472">Membrane</keyword>
<dbReference type="EMBL" id="LS991953">
    <property type="protein sequence ID" value="SYV93694.1"/>
    <property type="molecule type" value="Genomic_DNA"/>
</dbReference>
<name>A0A3B0PJL4_MYCSY</name>
<keyword evidence="2" id="KW-0680">Restriction system</keyword>
<dbReference type="InterPro" id="IPR038333">
    <property type="entry name" value="T1MK-like_N_sf"/>
</dbReference>
<evidence type="ECO:0000313" key="5">
    <source>
        <dbReference type="EMBL" id="SYV93694.1"/>
    </source>
</evidence>
<feature type="domain" description="N6 adenine-specific DNA methyltransferase N-terminal" evidence="4">
    <location>
        <begin position="1"/>
        <end position="52"/>
    </location>
</feature>
<protein>
    <submittedName>
        <fullName evidence="5">Type I restriction-modification system, M subunit</fullName>
    </submittedName>
</protein>
<keyword evidence="3" id="KW-1133">Transmembrane helix</keyword>
<feature type="non-terminal residue" evidence="5">
    <location>
        <position position="85"/>
    </location>
</feature>
<reference evidence="6" key="1">
    <citation type="submission" date="2018-06" db="EMBL/GenBank/DDBJ databases">
        <authorList>
            <consortium name="Pathogen Informatics"/>
        </authorList>
    </citation>
    <scope>NUCLEOTIDE SEQUENCE [LARGE SCALE GENOMIC DNA]</scope>
    <source>
        <strain evidence="6">NCTC10124</strain>
    </source>
</reference>
<proteinExistence type="inferred from homology"/>